<protein>
    <submittedName>
        <fullName evidence="1">OsmC family peroxiredoxin</fullName>
    </submittedName>
</protein>
<dbReference type="AlphaFoldDB" id="A0A506Y4Q1"/>
<dbReference type="Gene3D" id="3.30.300.20">
    <property type="match status" value="1"/>
</dbReference>
<dbReference type="PANTHER" id="PTHR42830">
    <property type="entry name" value="OSMOTICALLY INDUCIBLE FAMILY PROTEIN"/>
    <property type="match status" value="1"/>
</dbReference>
<dbReference type="PANTHER" id="PTHR42830:SF2">
    <property type="entry name" value="OSMC_OHR FAMILY PROTEIN"/>
    <property type="match status" value="1"/>
</dbReference>
<evidence type="ECO:0000313" key="1">
    <source>
        <dbReference type="EMBL" id="TPW76008.1"/>
    </source>
</evidence>
<dbReference type="RefSeq" id="WP_141163365.1">
    <property type="nucleotide sequence ID" value="NZ_VHQG01000002.1"/>
</dbReference>
<accession>A0A506Y4Q1</accession>
<dbReference type="EMBL" id="VHQG01000002">
    <property type="protein sequence ID" value="TPW76008.1"/>
    <property type="molecule type" value="Genomic_DNA"/>
</dbReference>
<dbReference type="InterPro" id="IPR015946">
    <property type="entry name" value="KH_dom-like_a/b"/>
</dbReference>
<dbReference type="InterPro" id="IPR036102">
    <property type="entry name" value="OsmC/Ohrsf"/>
</dbReference>
<sequence>MRFEYGFRVQLEWTGDLGRGTADARAYSREHVLRAEGHHEIRGSADRVFHGDAALWNPEQMLLGALSQCHLLAYLYEAAANGVVVVGYTDDATATLKTEADGSGAVTEAVLRPAVTIAAGDPELAQRLHDSARSKCFIANSVAFPVRHEPVVLLADDPLS</sequence>
<dbReference type="OrthoDB" id="9795405at2"/>
<dbReference type="Proteomes" id="UP000316252">
    <property type="component" value="Unassembled WGS sequence"/>
</dbReference>
<dbReference type="InterPro" id="IPR003718">
    <property type="entry name" value="OsmC/Ohr_fam"/>
</dbReference>
<dbReference type="Pfam" id="PF02566">
    <property type="entry name" value="OsmC"/>
    <property type="match status" value="1"/>
</dbReference>
<name>A0A506Y4Q1_9MICO</name>
<keyword evidence="2" id="KW-1185">Reference proteome</keyword>
<comment type="caution">
    <text evidence="1">The sequence shown here is derived from an EMBL/GenBank/DDBJ whole genome shotgun (WGS) entry which is preliminary data.</text>
</comment>
<gene>
    <name evidence="1" type="ORF">FJ657_09265</name>
</gene>
<dbReference type="InterPro" id="IPR052707">
    <property type="entry name" value="OsmC_Ohr_Peroxiredoxin"/>
</dbReference>
<dbReference type="SUPFAM" id="SSF82784">
    <property type="entry name" value="OsmC-like"/>
    <property type="match status" value="1"/>
</dbReference>
<organism evidence="1 2">
    <name type="scientific">Schumannella soli</name>
    <dbReference type="NCBI Taxonomy" id="2590779"/>
    <lineage>
        <taxon>Bacteria</taxon>
        <taxon>Bacillati</taxon>
        <taxon>Actinomycetota</taxon>
        <taxon>Actinomycetes</taxon>
        <taxon>Micrococcales</taxon>
        <taxon>Microbacteriaceae</taxon>
        <taxon>Schumannella</taxon>
    </lineage>
</organism>
<proteinExistence type="predicted"/>
<reference evidence="1 2" key="1">
    <citation type="submission" date="2019-06" db="EMBL/GenBank/DDBJ databases">
        <authorList>
            <person name="Li F."/>
        </authorList>
    </citation>
    <scope>NUCLEOTIDE SEQUENCE [LARGE SCALE GENOMIC DNA]</scope>
    <source>
        <strain evidence="1 2">10F1D-1</strain>
    </source>
</reference>
<evidence type="ECO:0000313" key="2">
    <source>
        <dbReference type="Proteomes" id="UP000316252"/>
    </source>
</evidence>